<evidence type="ECO:0000256" key="9">
    <source>
        <dbReference type="ARBA" id="ARBA00023136"/>
    </source>
</evidence>
<evidence type="ECO:0000256" key="2">
    <source>
        <dbReference type="ARBA" id="ARBA00004922"/>
    </source>
</evidence>
<comment type="pathway">
    <text evidence="2 10">Protein modification; protein glycosylation.</text>
</comment>
<keyword evidence="7 10" id="KW-0256">Endoplasmic reticulum</keyword>
<accession>A0A8S3YVD3</accession>
<sequence length="562" mass="63943">MAVCILAAVATCVKLLFIPAYRSTDFEVHRNWLAITHSLPIKKWYLEETSEWTLDYPPLFAWFEYIMSLFAGHFDPAMLEVSNLNYASSQTVLFQRMSVIVTDFVYYFAVKEFHLLTRGQKMEGLGGIVVSILLIFNVGLFIVDHILLSWIVVVLRRLGPLVDFTLFDVYSTHATMIYTYIHFQYNGILFGIMLLSVTRMLQERFVESAFWFAVLLNMKHIFIYVAPAWFIHLLRNFCFQGNKPVSLTSFSLHNFLTLASVVALVFGASFGPFIYIGQLPQVLSRLFPFKRGLVHAYWAPNFWALYSGVDKILATAAVSAGLVNQSSVPMASMTGGMVQEYNHVMLPSVAPLSTMILVLVAMVPALFFLWEQKTAAAFTRTIVLCAFTSFLFGWHVHEKAVLMIIIPMTLMIMRDKQYARLYLIMATVGFYSLFPLLFSPFENVLKVLLLLQSSIFAFLCMEVIYSYTLGDMKITSLDHFRLPLLNLPESFYILGLIPLGVFNSAGVWLLGISSRLPFLPLLLTSLYCSVGVIYCWVEFYVLSYSRTSATGSGDIRHKRKKL</sequence>
<evidence type="ECO:0000256" key="3">
    <source>
        <dbReference type="ARBA" id="ARBA00008715"/>
    </source>
</evidence>
<evidence type="ECO:0000256" key="6">
    <source>
        <dbReference type="ARBA" id="ARBA00022692"/>
    </source>
</evidence>
<dbReference type="Pfam" id="PF03155">
    <property type="entry name" value="Alg6_Alg8"/>
    <property type="match status" value="2"/>
</dbReference>
<feature type="transmembrane region" description="Helical" evidence="10">
    <location>
        <begin position="209"/>
        <end position="232"/>
    </location>
</feature>
<feature type="transmembrane region" description="Helical" evidence="10">
    <location>
        <begin position="418"/>
        <end position="438"/>
    </location>
</feature>
<dbReference type="EC" id="2.4.1.-" evidence="10"/>
<evidence type="ECO:0000313" key="12">
    <source>
        <dbReference type="EMBL" id="CAG5121033.1"/>
    </source>
</evidence>
<dbReference type="PANTHER" id="PTHR12413">
    <property type="entry name" value="DOLICHYL GLYCOSYLTRANSFERASE"/>
    <property type="match status" value="1"/>
</dbReference>
<keyword evidence="9 10" id="KW-0472">Membrane</keyword>
<gene>
    <name evidence="12" type="ORF">CUNI_LOCUS6591</name>
</gene>
<comment type="caution">
    <text evidence="12">The sequence shown here is derived from an EMBL/GenBank/DDBJ whole genome shotgun (WGS) entry which is preliminary data.</text>
</comment>
<keyword evidence="5 10" id="KW-0808">Transferase</keyword>
<feature type="transmembrane region" description="Helical" evidence="10">
    <location>
        <begin position="252"/>
        <end position="276"/>
    </location>
</feature>
<feature type="chain" id="PRO_5035941605" description="Alpha-1,3-glucosyltransferase" evidence="11">
    <location>
        <begin position="16"/>
        <end position="562"/>
    </location>
</feature>
<comment type="similarity">
    <text evidence="3 10">Belongs to the ALG6/ALG8 glucosyltransferase family.</text>
</comment>
<dbReference type="GO" id="GO:0005789">
    <property type="term" value="C:endoplasmic reticulum membrane"/>
    <property type="evidence" value="ECO:0007669"/>
    <property type="project" value="UniProtKB-SubCell"/>
</dbReference>
<feature type="transmembrane region" description="Helical" evidence="10">
    <location>
        <begin position="175"/>
        <end position="197"/>
    </location>
</feature>
<evidence type="ECO:0000256" key="5">
    <source>
        <dbReference type="ARBA" id="ARBA00022679"/>
    </source>
</evidence>
<feature type="transmembrane region" description="Helical" evidence="10">
    <location>
        <begin position="450"/>
        <end position="470"/>
    </location>
</feature>
<dbReference type="EMBL" id="CAJHNH020001012">
    <property type="protein sequence ID" value="CAG5121033.1"/>
    <property type="molecule type" value="Genomic_DNA"/>
</dbReference>
<keyword evidence="8 10" id="KW-1133">Transmembrane helix</keyword>
<feature type="transmembrane region" description="Helical" evidence="10">
    <location>
        <begin position="376"/>
        <end position="397"/>
    </location>
</feature>
<evidence type="ECO:0000256" key="1">
    <source>
        <dbReference type="ARBA" id="ARBA00004477"/>
    </source>
</evidence>
<dbReference type="InterPro" id="IPR004856">
    <property type="entry name" value="Glyco_trans_ALG6/ALG8"/>
</dbReference>
<feature type="transmembrane region" description="Helical" evidence="10">
    <location>
        <begin position="518"/>
        <end position="537"/>
    </location>
</feature>
<keyword evidence="4 10" id="KW-0328">Glycosyltransferase</keyword>
<feature type="transmembrane region" description="Helical" evidence="10">
    <location>
        <begin position="491"/>
        <end position="512"/>
    </location>
</feature>
<dbReference type="GO" id="GO:0006487">
    <property type="term" value="P:protein N-linked glycosylation"/>
    <property type="evidence" value="ECO:0007669"/>
    <property type="project" value="TreeGrafter"/>
</dbReference>
<keyword evidence="11" id="KW-0732">Signal</keyword>
<dbReference type="PANTHER" id="PTHR12413:SF2">
    <property type="entry name" value="DOLICHYL PYROPHOSPHATE GLC1MAN9GLCNAC2 ALPHA-1,3-GLUCOSYLTRANSFERASE-RELATED"/>
    <property type="match status" value="1"/>
</dbReference>
<evidence type="ECO:0000313" key="13">
    <source>
        <dbReference type="Proteomes" id="UP000678393"/>
    </source>
</evidence>
<evidence type="ECO:0000256" key="4">
    <source>
        <dbReference type="ARBA" id="ARBA00022676"/>
    </source>
</evidence>
<organism evidence="12 13">
    <name type="scientific">Candidula unifasciata</name>
    <dbReference type="NCBI Taxonomy" id="100452"/>
    <lineage>
        <taxon>Eukaryota</taxon>
        <taxon>Metazoa</taxon>
        <taxon>Spiralia</taxon>
        <taxon>Lophotrochozoa</taxon>
        <taxon>Mollusca</taxon>
        <taxon>Gastropoda</taxon>
        <taxon>Heterobranchia</taxon>
        <taxon>Euthyneura</taxon>
        <taxon>Panpulmonata</taxon>
        <taxon>Eupulmonata</taxon>
        <taxon>Stylommatophora</taxon>
        <taxon>Helicina</taxon>
        <taxon>Helicoidea</taxon>
        <taxon>Geomitridae</taxon>
        <taxon>Candidula</taxon>
    </lineage>
</organism>
<proteinExistence type="inferred from homology"/>
<evidence type="ECO:0000256" key="11">
    <source>
        <dbReference type="SAM" id="SignalP"/>
    </source>
</evidence>
<dbReference type="Proteomes" id="UP000678393">
    <property type="component" value="Unassembled WGS sequence"/>
</dbReference>
<dbReference type="AlphaFoldDB" id="A0A8S3YVD3"/>
<comment type="subcellular location">
    <subcellularLocation>
        <location evidence="1 10">Endoplasmic reticulum membrane</location>
        <topology evidence="1 10">Multi-pass membrane protein</topology>
    </subcellularLocation>
</comment>
<keyword evidence="13" id="KW-1185">Reference proteome</keyword>
<protein>
    <recommendedName>
        <fullName evidence="10">Alpha-1,3-glucosyltransferase</fullName>
        <ecNumber evidence="10">2.4.1.-</ecNumber>
    </recommendedName>
</protein>
<name>A0A8S3YVD3_9EUPU</name>
<evidence type="ECO:0000256" key="10">
    <source>
        <dbReference type="RuleBase" id="RU363110"/>
    </source>
</evidence>
<feature type="transmembrane region" description="Helical" evidence="10">
    <location>
        <begin position="349"/>
        <end position="370"/>
    </location>
</feature>
<reference evidence="12" key="1">
    <citation type="submission" date="2021-04" db="EMBL/GenBank/DDBJ databases">
        <authorList>
            <consortium name="Molecular Ecology Group"/>
        </authorList>
    </citation>
    <scope>NUCLEOTIDE SEQUENCE</scope>
</reference>
<evidence type="ECO:0000256" key="7">
    <source>
        <dbReference type="ARBA" id="ARBA00022824"/>
    </source>
</evidence>
<feature type="signal peptide" evidence="11">
    <location>
        <begin position="1"/>
        <end position="15"/>
    </location>
</feature>
<keyword evidence="6 10" id="KW-0812">Transmembrane</keyword>
<evidence type="ECO:0000256" key="8">
    <source>
        <dbReference type="ARBA" id="ARBA00022989"/>
    </source>
</evidence>
<feature type="transmembrane region" description="Helical" evidence="10">
    <location>
        <begin position="122"/>
        <end position="155"/>
    </location>
</feature>
<dbReference type="OrthoDB" id="1689333at2759"/>
<dbReference type="GO" id="GO:0042283">
    <property type="term" value="F:dolichyl pyrophosphate Glc1Man9GlcNAc2 alpha-1,3-glucosyltransferase activity"/>
    <property type="evidence" value="ECO:0007669"/>
    <property type="project" value="TreeGrafter"/>
</dbReference>